<keyword evidence="1" id="KW-0949">S-adenosyl-L-methionine</keyword>
<dbReference type="InterPro" id="IPR036414">
    <property type="entry name" value="YaeB_N_sf"/>
</dbReference>
<organism evidence="4 5">
    <name type="scientific">Pendulispora albinea</name>
    <dbReference type="NCBI Taxonomy" id="2741071"/>
    <lineage>
        <taxon>Bacteria</taxon>
        <taxon>Pseudomonadati</taxon>
        <taxon>Myxococcota</taxon>
        <taxon>Myxococcia</taxon>
        <taxon>Myxococcales</taxon>
        <taxon>Sorangiineae</taxon>
        <taxon>Pendulisporaceae</taxon>
        <taxon>Pendulispora</taxon>
    </lineage>
</organism>
<feature type="domain" description="TsaA-like" evidence="3">
    <location>
        <begin position="7"/>
        <end position="138"/>
    </location>
</feature>
<evidence type="ECO:0000259" key="3">
    <source>
        <dbReference type="PROSITE" id="PS51668"/>
    </source>
</evidence>
<dbReference type="EMBL" id="CP089984">
    <property type="protein sequence ID" value="WXB12811.1"/>
    <property type="molecule type" value="Genomic_DNA"/>
</dbReference>
<evidence type="ECO:0000256" key="2">
    <source>
        <dbReference type="ARBA" id="ARBA00033753"/>
    </source>
</evidence>
<name>A0ABZ2LSS1_9BACT</name>
<protein>
    <submittedName>
        <fullName evidence="4">tRNA (N6-threonylcarbamoyladenosine(37)-N6)-methyltransferase TrmO</fullName>
    </submittedName>
</protein>
<dbReference type="RefSeq" id="WP_394822432.1">
    <property type="nucleotide sequence ID" value="NZ_CP089984.1"/>
</dbReference>
<comment type="similarity">
    <text evidence="2">Belongs to the tRNA methyltransferase O family.</text>
</comment>
<dbReference type="PANTHER" id="PTHR12818">
    <property type="entry name" value="TRNA (ADENINE(37)-N6)-METHYLTRANSFERASE"/>
    <property type="match status" value="1"/>
</dbReference>
<evidence type="ECO:0000313" key="4">
    <source>
        <dbReference type="EMBL" id="WXB12811.1"/>
    </source>
</evidence>
<gene>
    <name evidence="4" type="primary">tsaA</name>
    <name evidence="4" type="ORF">LZC94_33790</name>
</gene>
<accession>A0ABZ2LSS1</accession>
<evidence type="ECO:0000313" key="5">
    <source>
        <dbReference type="Proteomes" id="UP001370348"/>
    </source>
</evidence>
<dbReference type="InterPro" id="IPR036413">
    <property type="entry name" value="YaeB-like_sf"/>
</dbReference>
<dbReference type="InterPro" id="IPR040372">
    <property type="entry name" value="YaeB-like"/>
</dbReference>
<dbReference type="InterPro" id="IPR023370">
    <property type="entry name" value="TrmO-like_N"/>
</dbReference>
<dbReference type="SUPFAM" id="SSF118196">
    <property type="entry name" value="YaeB-like"/>
    <property type="match status" value="1"/>
</dbReference>
<evidence type="ECO:0000256" key="1">
    <source>
        <dbReference type="ARBA" id="ARBA00022691"/>
    </source>
</evidence>
<dbReference type="PANTHER" id="PTHR12818:SF0">
    <property type="entry name" value="TRNA (ADENINE(37)-N6)-METHYLTRANSFERASE"/>
    <property type="match status" value="1"/>
</dbReference>
<keyword evidence="5" id="KW-1185">Reference proteome</keyword>
<dbReference type="Gene3D" id="2.40.30.70">
    <property type="entry name" value="YaeB-like"/>
    <property type="match status" value="1"/>
</dbReference>
<dbReference type="Pfam" id="PF01980">
    <property type="entry name" value="TrmO_N"/>
    <property type="match status" value="1"/>
</dbReference>
<sequence>MSAPLSVSPIGVVRTPFKEKVSAPRQAVTARDVPGTIELLPEYEHALSDLEGIDRIWVLWWFHLAEGWRAKVLPPRSEHRRGLFATRSPHRPNPIALSCVRLVRVSGLTLHILDVDMVDGTPVLDIKPYVPYADAFPEAHTGWLEKARDPAPGHTVTWSEEARAQAGWLAETYGLELMAPIEAILSLGPQPHPYRRIKKLPGDGAGLCLAYKDWRVLFRAEGERTIAVDALATGYRQNQLFGAARVRFEHDPESLAVHRAFVIRFPPRRDPEPTGDPT</sequence>
<proteinExistence type="inferred from homology"/>
<dbReference type="Proteomes" id="UP001370348">
    <property type="component" value="Chromosome"/>
</dbReference>
<dbReference type="NCBIfam" id="TIGR00104">
    <property type="entry name" value="tRNA_TsaA"/>
    <property type="match status" value="1"/>
</dbReference>
<dbReference type="CDD" id="cd09281">
    <property type="entry name" value="UPF0066"/>
    <property type="match status" value="1"/>
</dbReference>
<dbReference type="PROSITE" id="PS51668">
    <property type="entry name" value="TSAA_2"/>
    <property type="match status" value="1"/>
</dbReference>
<reference evidence="4 5" key="1">
    <citation type="submission" date="2021-12" db="EMBL/GenBank/DDBJ databases">
        <title>Discovery of the Pendulisporaceae a myxobacterial family with distinct sporulation behavior and unique specialized metabolism.</title>
        <authorList>
            <person name="Garcia R."/>
            <person name="Popoff A."/>
            <person name="Bader C.D."/>
            <person name="Loehr J."/>
            <person name="Walesch S."/>
            <person name="Walt C."/>
            <person name="Boldt J."/>
            <person name="Bunk B."/>
            <person name="Haeckl F.J.F.P.J."/>
            <person name="Gunesch A.P."/>
            <person name="Birkelbach J."/>
            <person name="Nuebel U."/>
            <person name="Pietschmann T."/>
            <person name="Bach T."/>
            <person name="Mueller R."/>
        </authorList>
    </citation>
    <scope>NUCLEOTIDE SEQUENCE [LARGE SCALE GENOMIC DNA]</scope>
    <source>
        <strain evidence="4 5">MSr11954</strain>
    </source>
</reference>